<dbReference type="EMBL" id="HBEZ01008822">
    <property type="protein sequence ID" value="CAD8627222.1"/>
    <property type="molecule type" value="Transcribed_RNA"/>
</dbReference>
<gene>
    <name evidence="1" type="ORF">CCUR1050_LOCUS4900</name>
</gene>
<sequence length="100" mass="11211">MDFGTTFDRSDCSSIQILPSVSASVAELPPPHRFRRQSCPDIQGSFVEDVRVREQDLDYLASHRAATAKLLNAEMEGAQPLSQEEVLATARQLSLWHRNI</sequence>
<accession>A0A7S0LZM5</accession>
<evidence type="ECO:0000313" key="1">
    <source>
        <dbReference type="EMBL" id="CAD8627222.1"/>
    </source>
</evidence>
<reference evidence="1" key="1">
    <citation type="submission" date="2021-01" db="EMBL/GenBank/DDBJ databases">
        <authorList>
            <person name="Corre E."/>
            <person name="Pelletier E."/>
            <person name="Niang G."/>
            <person name="Scheremetjew M."/>
            <person name="Finn R."/>
            <person name="Kale V."/>
            <person name="Holt S."/>
            <person name="Cochrane G."/>
            <person name="Meng A."/>
            <person name="Brown T."/>
            <person name="Cohen L."/>
        </authorList>
    </citation>
    <scope>NUCLEOTIDE SEQUENCE</scope>
    <source>
        <strain evidence="1">CCAP979/52</strain>
    </source>
</reference>
<organism evidence="1">
    <name type="scientific">Cryptomonas curvata</name>
    <dbReference type="NCBI Taxonomy" id="233186"/>
    <lineage>
        <taxon>Eukaryota</taxon>
        <taxon>Cryptophyceae</taxon>
        <taxon>Cryptomonadales</taxon>
        <taxon>Cryptomonadaceae</taxon>
        <taxon>Cryptomonas</taxon>
    </lineage>
</organism>
<proteinExistence type="predicted"/>
<protein>
    <submittedName>
        <fullName evidence="1">Uncharacterized protein</fullName>
    </submittedName>
</protein>
<dbReference type="AlphaFoldDB" id="A0A7S0LZM5"/>
<name>A0A7S0LZM5_9CRYP</name>